<dbReference type="PRINTS" id="PR00195">
    <property type="entry name" value="DYNAMIN"/>
</dbReference>
<dbReference type="InterPro" id="IPR027417">
    <property type="entry name" value="P-loop_NTPase"/>
</dbReference>
<dbReference type="InterPro" id="IPR030381">
    <property type="entry name" value="G_DYNAMIN_dom"/>
</dbReference>
<dbReference type="GO" id="GO:0016020">
    <property type="term" value="C:membrane"/>
    <property type="evidence" value="ECO:0007669"/>
    <property type="project" value="TreeGrafter"/>
</dbReference>
<dbReference type="PROSITE" id="PS51718">
    <property type="entry name" value="G_DYNAMIN_2"/>
    <property type="match status" value="1"/>
</dbReference>
<dbReference type="Pfam" id="PF00350">
    <property type="entry name" value="Dynamin_N"/>
    <property type="match status" value="1"/>
</dbReference>
<dbReference type="PANTHER" id="PTHR11566">
    <property type="entry name" value="DYNAMIN"/>
    <property type="match status" value="1"/>
</dbReference>
<protein>
    <submittedName>
        <fullName evidence="3">Vacuolar protein sorting-associated protein 1</fullName>
    </submittedName>
</protein>
<dbReference type="Gene3D" id="3.40.50.300">
    <property type="entry name" value="P-loop containing nucleotide triphosphate hydrolases"/>
    <property type="match status" value="1"/>
</dbReference>
<dbReference type="GO" id="GO:0005874">
    <property type="term" value="C:microtubule"/>
    <property type="evidence" value="ECO:0007669"/>
    <property type="project" value="TreeGrafter"/>
</dbReference>
<reference evidence="3" key="1">
    <citation type="journal article" date="2016" name="Gigascience">
        <title>De novo construction of an expanded transcriptome assembly for the western tarnished plant bug, Lygus hesperus.</title>
        <authorList>
            <person name="Tassone E.E."/>
            <person name="Geib S.M."/>
            <person name="Hall B."/>
            <person name="Fabrick J.A."/>
            <person name="Brent C.S."/>
            <person name="Hull J.J."/>
        </authorList>
    </citation>
    <scope>NUCLEOTIDE SEQUENCE</scope>
</reference>
<dbReference type="GO" id="GO:0003924">
    <property type="term" value="F:GTPase activity"/>
    <property type="evidence" value="ECO:0007669"/>
    <property type="project" value="InterPro"/>
</dbReference>
<proteinExistence type="predicted"/>
<dbReference type="InterPro" id="IPR022812">
    <property type="entry name" value="Dynamin"/>
</dbReference>
<dbReference type="InterPro" id="IPR045063">
    <property type="entry name" value="Dynamin_N"/>
</dbReference>
<evidence type="ECO:0000256" key="1">
    <source>
        <dbReference type="SAM" id="MobiDB-lite"/>
    </source>
</evidence>
<dbReference type="GO" id="GO:0008017">
    <property type="term" value="F:microtubule binding"/>
    <property type="evidence" value="ECO:0007669"/>
    <property type="project" value="TreeGrafter"/>
</dbReference>
<gene>
    <name evidence="3" type="primary">VPS1_2</name>
    <name evidence="3" type="ORF">g.85083</name>
</gene>
<evidence type="ECO:0000259" key="2">
    <source>
        <dbReference type="PROSITE" id="PS51718"/>
    </source>
</evidence>
<dbReference type="InterPro" id="IPR001401">
    <property type="entry name" value="Dynamin_GTPase"/>
</dbReference>
<dbReference type="GO" id="GO:0005525">
    <property type="term" value="F:GTP binding"/>
    <property type="evidence" value="ECO:0007669"/>
    <property type="project" value="InterPro"/>
</dbReference>
<dbReference type="SUPFAM" id="SSF52540">
    <property type="entry name" value="P-loop containing nucleoside triphosphate hydrolases"/>
    <property type="match status" value="1"/>
</dbReference>
<dbReference type="EMBL" id="GDHC01009531">
    <property type="protein sequence ID" value="JAQ09098.1"/>
    <property type="molecule type" value="Transcribed_RNA"/>
</dbReference>
<accession>A0A146LMF0</accession>
<dbReference type="GO" id="GO:0005737">
    <property type="term" value="C:cytoplasm"/>
    <property type="evidence" value="ECO:0007669"/>
    <property type="project" value="TreeGrafter"/>
</dbReference>
<name>A0A146LMF0_LYGHE</name>
<feature type="domain" description="Dynamin-type G" evidence="2">
    <location>
        <begin position="1"/>
        <end position="207"/>
    </location>
</feature>
<dbReference type="SMART" id="SM00053">
    <property type="entry name" value="DYNc"/>
    <property type="match status" value="1"/>
</dbReference>
<evidence type="ECO:0000313" key="3">
    <source>
        <dbReference type="EMBL" id="JAQ09098.1"/>
    </source>
</evidence>
<dbReference type="AlphaFoldDB" id="A0A146LMF0"/>
<feature type="region of interest" description="Disordered" evidence="1">
    <location>
        <begin position="1"/>
        <end position="24"/>
    </location>
</feature>
<dbReference type="CDD" id="cd08771">
    <property type="entry name" value="DLP_1"/>
    <property type="match status" value="1"/>
</dbReference>
<organism evidence="3">
    <name type="scientific">Lygus hesperus</name>
    <name type="common">Western plant bug</name>
    <dbReference type="NCBI Taxonomy" id="30085"/>
    <lineage>
        <taxon>Eukaryota</taxon>
        <taxon>Metazoa</taxon>
        <taxon>Ecdysozoa</taxon>
        <taxon>Arthropoda</taxon>
        <taxon>Hexapoda</taxon>
        <taxon>Insecta</taxon>
        <taxon>Pterygota</taxon>
        <taxon>Neoptera</taxon>
        <taxon>Paraneoptera</taxon>
        <taxon>Hemiptera</taxon>
        <taxon>Heteroptera</taxon>
        <taxon>Panheteroptera</taxon>
        <taxon>Cimicomorpha</taxon>
        <taxon>Miridae</taxon>
        <taxon>Mirini</taxon>
        <taxon>Lygus</taxon>
    </lineage>
</organism>
<sequence length="207" mass="22681">MGDRASSSHTLLQSTNSIGGGSKSTNIHTKFIGTAKVSSSSSPMLHRNDNLHSMRGISEQRWGEFDHLPGRIYDFHEIKCEIIRETERVTGRGNNISSVPIILRIYSPTVPNLTLVDLPGITKLATGTQPPDIEKQIRSMILEYIKNPNSIIVAVSSSTEDITNSEALKLAKEVDPQGVRTIGVLTKLDLMDHGTDARSILLNQIVP</sequence>